<keyword evidence="4" id="KW-1185">Reference proteome</keyword>
<gene>
    <name evidence="3" type="ORF">TTAC_LOCUS8052</name>
</gene>
<feature type="signal peptide" evidence="2">
    <location>
        <begin position="1"/>
        <end position="20"/>
    </location>
</feature>
<keyword evidence="2" id="KW-0732">Signal</keyword>
<feature type="region of interest" description="Disordered" evidence="1">
    <location>
        <begin position="1130"/>
        <end position="1149"/>
    </location>
</feature>
<protein>
    <submittedName>
        <fullName evidence="5">EGF-like domain-containing protein</fullName>
    </submittedName>
</protein>
<dbReference type="STRING" id="6205.A0A158RET9"/>
<evidence type="ECO:0000313" key="3">
    <source>
        <dbReference type="EMBL" id="VDM32542.1"/>
    </source>
</evidence>
<evidence type="ECO:0000256" key="1">
    <source>
        <dbReference type="SAM" id="MobiDB-lite"/>
    </source>
</evidence>
<name>A0A158RET9_HYDTA</name>
<proteinExistence type="predicted"/>
<reference evidence="5" key="1">
    <citation type="submission" date="2016-04" db="UniProtKB">
        <authorList>
            <consortium name="WormBaseParasite"/>
        </authorList>
    </citation>
    <scope>IDENTIFICATION</scope>
</reference>
<evidence type="ECO:0000256" key="2">
    <source>
        <dbReference type="SAM" id="SignalP"/>
    </source>
</evidence>
<sequence>MLLLLQLLRLIITCPTGTWADEYHVVAAGPCAEEGDVYCSRRVPNSFCSVTKNECFCQPAFVAIQEEYGITCKPLLTSLTCHVDKDCVHVRNSICHPGAGYCACPGGTVYVAQENACRKPNLSHFYCYHFIIGTSTNNVAENVNNSFCEICRQVNGVCYYTDSLKKTEKFGCACPFNTAMPVLQVDVGDLCNHVDLFCRPRNSLCSSLNDDGPPTCRCKPGFFPVYQQSLHYHECFKQVACESKENAGICVDLNGDGRADDTFCARMGSTPKTQSLYHGASGSREMSISYSHNWPTLDIILEKSKEVSGIMEMGPQNAGAWDESCHRPMVQVTCSSNRFLVCFLPPTRPPYQQLHQSLMDGNGIAYLTGEGFSTAVTTAVVPRSCVLRASDLGEDSEAIAASHHWEVRRHSHQFCVNFDLVSSGRGATRLPCGLTVDRNENEVDIKGLLEVRTDAHLWNSRVDMRFDLHCSTAVTNATTVANAAATATPTIVSSRKGDLLIFKPQDSIDCHFLALLSYLMLSRPDGVLYPQRSQRLSDQWNVDNVRPTPAALDLSFKVISVTKRVVSSVLLASPIQLKATMFDPTGERTNSCHMESPTCVDVVTVAKRLTLPPLYCGVITYTTFVVESCHATASESMHVEIINRGCPNTECGFSGNFLTYTLSQPARDSVSQPFSSKSPPPASSSLISIVSSLFPAFVIAPVSQLIVRKHPNESFRIDSTTFHTNASATNVRITCGFRLCARQAWCALNLKFAIHLPCIQPHKCSSMQERSPRTTFMPPKIHFAVRSLILEVVNPSPHNSEESNSQGTLIYYPCLLTQPAVKRHFRTEEEDKALSVPFKAISVALLCVTYGFWYAELLKRVLPTSNPAAINHGVIGDNALPLHDIDDAKNSAGTQPPRLSLHSTNDETSITPAFLHYEPEQNYIQFYNPPPPPPPQKYNHHQTPPPSTCFHEVCQSLPHQRHPQYTQNVFLSSPLDSQRGLIYANGEMGGGKSTLLVPVSSNSHLHPPNHLRSETRWLRDRPGIPTFEAQSAPQTASTVIVDMSSSLQQNNHSATVETPKMPRQWNGSGWEDQPHVCLISTSGVKALGPVQKSPAPSPVNITPETLYQLPSKLYMMPEFSYCLSSHNSISVNNNRHRKKSSSNEDGPPQ</sequence>
<feature type="chain" id="PRO_5043136026" evidence="2">
    <location>
        <begin position="21"/>
        <end position="1149"/>
    </location>
</feature>
<dbReference type="OrthoDB" id="6258424at2759"/>
<dbReference type="AlphaFoldDB" id="A0A158RET9"/>
<reference evidence="3 4" key="2">
    <citation type="submission" date="2018-11" db="EMBL/GenBank/DDBJ databases">
        <authorList>
            <consortium name="Pathogen Informatics"/>
        </authorList>
    </citation>
    <scope>NUCLEOTIDE SEQUENCE [LARGE SCALE GENOMIC DNA]</scope>
</reference>
<dbReference type="WBParaSite" id="TTAC_0000806701-mRNA-1">
    <property type="protein sequence ID" value="TTAC_0000806701-mRNA-1"/>
    <property type="gene ID" value="TTAC_0000806701"/>
</dbReference>
<evidence type="ECO:0000313" key="4">
    <source>
        <dbReference type="Proteomes" id="UP000274429"/>
    </source>
</evidence>
<accession>A0A158RET9</accession>
<dbReference type="EMBL" id="UYWX01020437">
    <property type="protein sequence ID" value="VDM32542.1"/>
    <property type="molecule type" value="Genomic_DNA"/>
</dbReference>
<feature type="region of interest" description="Disordered" evidence="1">
    <location>
        <begin position="886"/>
        <end position="905"/>
    </location>
</feature>
<dbReference type="Proteomes" id="UP000274429">
    <property type="component" value="Unassembled WGS sequence"/>
</dbReference>
<organism evidence="5">
    <name type="scientific">Hydatigena taeniaeformis</name>
    <name type="common">Feline tapeworm</name>
    <name type="synonym">Taenia taeniaeformis</name>
    <dbReference type="NCBI Taxonomy" id="6205"/>
    <lineage>
        <taxon>Eukaryota</taxon>
        <taxon>Metazoa</taxon>
        <taxon>Spiralia</taxon>
        <taxon>Lophotrochozoa</taxon>
        <taxon>Platyhelminthes</taxon>
        <taxon>Cestoda</taxon>
        <taxon>Eucestoda</taxon>
        <taxon>Cyclophyllidea</taxon>
        <taxon>Taeniidae</taxon>
        <taxon>Hydatigera</taxon>
    </lineage>
</organism>
<evidence type="ECO:0000313" key="5">
    <source>
        <dbReference type="WBParaSite" id="TTAC_0000806701-mRNA-1"/>
    </source>
</evidence>